<name>A0ABC8JH76_ERUVS</name>
<reference evidence="1 2" key="1">
    <citation type="submission" date="2022-03" db="EMBL/GenBank/DDBJ databases">
        <authorList>
            <person name="Macdonald S."/>
            <person name="Ahmed S."/>
            <person name="Newling K."/>
        </authorList>
    </citation>
    <scope>NUCLEOTIDE SEQUENCE [LARGE SCALE GENOMIC DNA]</scope>
</reference>
<accession>A0ABC8JH76</accession>
<evidence type="ECO:0000313" key="2">
    <source>
        <dbReference type="Proteomes" id="UP001642260"/>
    </source>
</evidence>
<dbReference type="AlphaFoldDB" id="A0ABC8JH76"/>
<gene>
    <name evidence="1" type="ORF">ERUC_LOCUS10747</name>
</gene>
<protein>
    <submittedName>
        <fullName evidence="1">Uncharacterized protein</fullName>
    </submittedName>
</protein>
<sequence>MLKARQIRRWSNSALASPPHHHRRFIKEQGKEKQWCYIAAYPVKRGAAMVQDGDEVVVVRWRCEYHGALQKRISLFVFGGDLSPLASSASLPPEALSSFGFMAPMLRLRR</sequence>
<dbReference type="Proteomes" id="UP001642260">
    <property type="component" value="Unassembled WGS sequence"/>
</dbReference>
<comment type="caution">
    <text evidence="1">The sequence shown here is derived from an EMBL/GenBank/DDBJ whole genome shotgun (WGS) entry which is preliminary data.</text>
</comment>
<dbReference type="EMBL" id="CAKOAT010105710">
    <property type="protein sequence ID" value="CAH8326694.1"/>
    <property type="molecule type" value="Genomic_DNA"/>
</dbReference>
<keyword evidence="2" id="KW-1185">Reference proteome</keyword>
<proteinExistence type="predicted"/>
<evidence type="ECO:0000313" key="1">
    <source>
        <dbReference type="EMBL" id="CAH8326694.1"/>
    </source>
</evidence>
<organism evidence="1 2">
    <name type="scientific">Eruca vesicaria subsp. sativa</name>
    <name type="common">Garden rocket</name>
    <name type="synonym">Eruca sativa</name>
    <dbReference type="NCBI Taxonomy" id="29727"/>
    <lineage>
        <taxon>Eukaryota</taxon>
        <taxon>Viridiplantae</taxon>
        <taxon>Streptophyta</taxon>
        <taxon>Embryophyta</taxon>
        <taxon>Tracheophyta</taxon>
        <taxon>Spermatophyta</taxon>
        <taxon>Magnoliopsida</taxon>
        <taxon>eudicotyledons</taxon>
        <taxon>Gunneridae</taxon>
        <taxon>Pentapetalae</taxon>
        <taxon>rosids</taxon>
        <taxon>malvids</taxon>
        <taxon>Brassicales</taxon>
        <taxon>Brassicaceae</taxon>
        <taxon>Brassiceae</taxon>
        <taxon>Eruca</taxon>
    </lineage>
</organism>